<reference evidence="2" key="2">
    <citation type="journal article" date="2021" name="PeerJ">
        <title>Extensive microbial diversity within the chicken gut microbiome revealed by metagenomics and culture.</title>
        <authorList>
            <person name="Gilroy R."/>
            <person name="Ravi A."/>
            <person name="Getino M."/>
            <person name="Pursley I."/>
            <person name="Horton D.L."/>
            <person name="Alikhan N.F."/>
            <person name="Baker D."/>
            <person name="Gharbi K."/>
            <person name="Hall N."/>
            <person name="Watson M."/>
            <person name="Adriaenssens E.M."/>
            <person name="Foster-Nyarko E."/>
            <person name="Jarju S."/>
            <person name="Secka A."/>
            <person name="Antonio M."/>
            <person name="Oren A."/>
            <person name="Chaudhuri R.R."/>
            <person name="La Ragione R."/>
            <person name="Hildebrand F."/>
            <person name="Pallen M.J."/>
        </authorList>
    </citation>
    <scope>NUCLEOTIDE SEQUENCE</scope>
    <source>
        <strain evidence="2">ChiGjej3B3-7149</strain>
    </source>
</reference>
<dbReference type="AlphaFoldDB" id="A0A9D1DKY0"/>
<dbReference type="Proteomes" id="UP000824238">
    <property type="component" value="Unassembled WGS sequence"/>
</dbReference>
<proteinExistence type="predicted"/>
<gene>
    <name evidence="2" type="ORF">IAD36_04380</name>
</gene>
<keyword evidence="2" id="KW-0489">Methyltransferase</keyword>
<name>A0A9D1DKY0_9FIRM</name>
<dbReference type="EMBL" id="DVHH01000109">
    <property type="protein sequence ID" value="HIR54824.1"/>
    <property type="molecule type" value="Genomic_DNA"/>
</dbReference>
<dbReference type="GO" id="GO:0032259">
    <property type="term" value="P:methylation"/>
    <property type="evidence" value="ECO:0007669"/>
    <property type="project" value="UniProtKB-KW"/>
</dbReference>
<dbReference type="Pfam" id="PF08241">
    <property type="entry name" value="Methyltransf_11"/>
    <property type="match status" value="1"/>
</dbReference>
<keyword evidence="2" id="KW-0808">Transferase</keyword>
<protein>
    <submittedName>
        <fullName evidence="2">Class I SAM-dependent methyltransferase</fullName>
    </submittedName>
</protein>
<dbReference type="InterPro" id="IPR013216">
    <property type="entry name" value="Methyltransf_11"/>
</dbReference>
<dbReference type="SUPFAM" id="SSF53335">
    <property type="entry name" value="S-adenosyl-L-methionine-dependent methyltransferases"/>
    <property type="match status" value="1"/>
</dbReference>
<dbReference type="InterPro" id="IPR029063">
    <property type="entry name" value="SAM-dependent_MTases_sf"/>
</dbReference>
<feature type="domain" description="Methyltransferase type 11" evidence="1">
    <location>
        <begin position="86"/>
        <end position="176"/>
    </location>
</feature>
<accession>A0A9D1DKY0</accession>
<organism evidence="2 3">
    <name type="scientific">Candidatus Scatomorpha intestinigallinarum</name>
    <dbReference type="NCBI Taxonomy" id="2840923"/>
    <lineage>
        <taxon>Bacteria</taxon>
        <taxon>Bacillati</taxon>
        <taxon>Bacillota</taxon>
        <taxon>Clostridia</taxon>
        <taxon>Eubacteriales</taxon>
        <taxon>Candidatus Scatomorpha</taxon>
    </lineage>
</organism>
<sequence length="233" mass="24983">MDERRFDMLAAAYVRGCALETGAPELPARLSDAPLEELDEAELAALLRAGAASGLKLHAFKGTKTLLPRVKKVLGFLRGLDFDGLVDVGSGRGAFLVPFLAQFPDARAAAVDLLPYRAEFWRRLAAGGVPGLCSLCGDFAALEFEPRSADVVTLLEVLEHMPEPETAVRQALRVARRFVVVSVPSQPDDNPEHIQLLTKARLTALFAAAGCARLNFDGVNGHLILVASVPEEG</sequence>
<comment type="caution">
    <text evidence="2">The sequence shown here is derived from an EMBL/GenBank/DDBJ whole genome shotgun (WGS) entry which is preliminary data.</text>
</comment>
<dbReference type="CDD" id="cd02440">
    <property type="entry name" value="AdoMet_MTases"/>
    <property type="match status" value="1"/>
</dbReference>
<reference evidence="2" key="1">
    <citation type="submission" date="2020-10" db="EMBL/GenBank/DDBJ databases">
        <authorList>
            <person name="Gilroy R."/>
        </authorList>
    </citation>
    <scope>NUCLEOTIDE SEQUENCE</scope>
    <source>
        <strain evidence="2">ChiGjej3B3-7149</strain>
    </source>
</reference>
<evidence type="ECO:0000313" key="3">
    <source>
        <dbReference type="Proteomes" id="UP000824238"/>
    </source>
</evidence>
<dbReference type="GO" id="GO:0008757">
    <property type="term" value="F:S-adenosylmethionine-dependent methyltransferase activity"/>
    <property type="evidence" value="ECO:0007669"/>
    <property type="project" value="InterPro"/>
</dbReference>
<evidence type="ECO:0000313" key="2">
    <source>
        <dbReference type="EMBL" id="HIR54824.1"/>
    </source>
</evidence>
<dbReference type="Gene3D" id="3.40.50.150">
    <property type="entry name" value="Vaccinia Virus protein VP39"/>
    <property type="match status" value="1"/>
</dbReference>
<evidence type="ECO:0000259" key="1">
    <source>
        <dbReference type="Pfam" id="PF08241"/>
    </source>
</evidence>